<evidence type="ECO:0000313" key="10">
    <source>
        <dbReference type="Proteomes" id="UP000193427"/>
    </source>
</evidence>
<evidence type="ECO:0000256" key="3">
    <source>
        <dbReference type="ARBA" id="ARBA00021495"/>
    </source>
</evidence>
<sequence>MSDNHSETTDDLSALAWVQEELRRSLEAAHKALRRFVKDAEAVSGSDVDAVDPAVLRTAHQQIHQGVGALELVGLPAVASVLRASESAVKRFVLKPQKMTSADVDVIEQTSFALLDYLQRLLAGKPLSPLALFPRYRDVQAVAGADRVHPADLWVFDWQWREVPSEPGVTPRPADASARTEMEQQMLLLMRGQQATAAGRMSDLCAGLGAGASDLAASTLWKLAGAFFQSQAQGLLQADVFGKRVASRLLAQLRIFERGDNEVSERLAQDLLFFCAQTPTPADGRAPRLAAVRQAYDLESHVPVDYEVSRLGRYDPAWVAQAKKRVSSAKDAWSGVAGGEMHRLGGLSEQFSLVGDSLRRLYPSGEVLADELQQAILQTQQSGAAPETPLAMEVATSVLYLESSLEDTDFDHPEQAQRVRRLAQRIAGVRSGQTPDPLEAWMEELYRRVSDRQTMGSVVQELRSSLAEVEKQIDQFFRKPAERDVLMPVPGQLSSMRGVMSVLGMDQATQALLRMRDDVEGLIATEVDPQGVVQSGTFDRLAGNLGALGFLIDMLGAQPQVAKSLFVFDPLTGALSPLMGRSAAARSATNLAVPKMAPTVEPRVIEQAQALAEAAVSERMPLDALSNELEHLQQEAQAADQAGLVATIEQAQHNIEQAQGLAEVTEAREQLSEALNDFVITAGDAVALDPLPLPAAKSAPAPAPAPVAAPVAAPAASAPGADLADDPEMREIFLEEAREKVGEARDSLAQLAAAPGDVEQLTAVRRAFHTFKGSSRMVGLKEFGDAAWACEQLYNTWLAGQNAATPALLDFSHKALNHLADWIEAIANQTAHGWKSGPLVKAAEAFGRGEPVGDIATPSAEAAALPLMSLALDTPAEAPVVAPAPAPVETPELPVAQAVETIESFDLDLDLAPVADIPPEAPVQAAAVPVAEALPELSFDLDLGAFDDTPPVTVPPAAEPADAPVVDLTAGLPAEEAVLSSLDVPQAVELDALPAAESVELIELDLGDDVFGDAVPAVAAAPVAEERTVIEPRQDTAPGALVDFPAAEIDHLDIPFDDAVPVAAAEPAGEPETIEFAEAVEAIEAAVEEPAPFVDDDQVRIVGPLRISIPLFNIYLNEADELSRKLTTEVAEWAMELHRPVGEMPIALAHSLAGSSATVGFADLSQLARTLEHALMRSQAIGHGTPEEGRLFVEAAEEVRRLLHQFAAGFLKAPAPELLERLAEHEVSSARRLEEANAAVDAQAARGDDEPDLLLDAEPESLTEALAEAAPPAADVPVQDTRPGALEVDLQAAEAEALALPEVQPAAERLPEPAFEPAAQAPAEARESAFGSLPEPGELGQAEFKAFTPLPVAAPVASAAPFRADRDEDDEDIDAVDAVDAELFPIFEEEAEELLPQLSAALRDWTRQPENNAHAASCMRTLHTLKGGARLAGAMRLGEMAHRLETAIEHLLQAENATAADVERLESRADALSGAFEALKSRDAQAYAEAEEALDTPTAEEPVVAVEPHTTPAALEAIPALPVIEPVSVVPIVHAAASDTAAAPLVDLPPAAPVSNEIDWSRFAESAPDLDTPTHQPVAAANAAVRVRGPLLERMVNQAGEVSITRSRIEAEVGNIRGSLGDLTDNLERLRQQLRDIEFQAETQMISRQEAAKAAHETFDPLESDRFTRFQELTRMMAESVNDVATVQRSLQRTLETTEDELAAQARLTRDLQDDLLRTRMVEFESQSDRLYRVVRQAAKETGKQVRLDIIGGSIEIDRGVLDRMTPAFEHLLRNCVTHGIESPEVRTAAGKDPVGNIVVVLRQEGNEVGVEFRDDGAGLNLSRIRDKAEKMGLIAPGSEHSDGELANLIFMPGFSTAETVTELAGRGVGMDVVRSEVNAMGGRIETATAAGQGTGFTLVLPLTTAVTQVVMLRCGDSIVAVPATLIEIVRRLSVEEIEHAYQSGSYTLAERSMLFFWFGALLQQTPVSGEAGRTRPVVVVRSAQQRVALHVDEVLGTQEVVVKNLGPQLSRLPGLAGMTLLASGSVALIYNPVALATLYGDAARQATQAARLSPEQQVVKPTVEEAHQHLAPLVLVVDDSLTVRRVTQRLLTREGFRVTLAKDGIEALERLAEERPQVVLSDIEMPRMDGFDLARNIRGDARMSDLPIIMITSRIAQKHRDYAAELGVDHYLGKPYSEEDLLALIARYTTSVAAPA</sequence>
<dbReference type="OrthoDB" id="9803176at2"/>
<dbReference type="PROSITE" id="PS50109">
    <property type="entry name" value="HIS_KIN"/>
    <property type="match status" value="1"/>
</dbReference>
<reference evidence="9 10" key="1">
    <citation type="submission" date="2016-04" db="EMBL/GenBank/DDBJ databases">
        <title>Complete genome sequence of natural rubber-degrading, novel Gram-negative bacterium, Rhizobacter gummiphilus strain NS21.</title>
        <authorList>
            <person name="Tabata M."/>
            <person name="Kasai D."/>
            <person name="Fukuda M."/>
        </authorList>
    </citation>
    <scope>NUCLEOTIDE SEQUENCE [LARGE SCALE GENOMIC DNA]</scope>
    <source>
        <strain evidence="9 10">NS21</strain>
    </source>
</reference>
<dbReference type="InterPro" id="IPR004105">
    <property type="entry name" value="CheA-like_dim"/>
</dbReference>
<dbReference type="Pfam" id="PF02518">
    <property type="entry name" value="HATPase_c"/>
    <property type="match status" value="1"/>
</dbReference>
<dbReference type="EC" id="2.7.13.3" evidence="2"/>
<dbReference type="KEGG" id="rgu:A4W93_23965"/>
<keyword evidence="6 9" id="KW-0418">Kinase</keyword>
<dbReference type="InterPro" id="IPR051315">
    <property type="entry name" value="Bact_Chemotaxis_CheA"/>
</dbReference>
<evidence type="ECO:0000256" key="1">
    <source>
        <dbReference type="ARBA" id="ARBA00000085"/>
    </source>
</evidence>
<dbReference type="Gene3D" id="3.40.50.2300">
    <property type="match status" value="1"/>
</dbReference>
<dbReference type="Gene3D" id="2.30.30.40">
    <property type="entry name" value="SH3 Domains"/>
    <property type="match status" value="1"/>
</dbReference>
<dbReference type="STRING" id="946333.A4W93_23965"/>
<accession>A0A1W6LEP8</accession>
<evidence type="ECO:0000256" key="4">
    <source>
        <dbReference type="ARBA" id="ARBA00022553"/>
    </source>
</evidence>
<dbReference type="FunFam" id="3.30.565.10:FF:000016">
    <property type="entry name" value="Chemotaxis protein CheA, putative"/>
    <property type="match status" value="1"/>
</dbReference>
<dbReference type="SMART" id="SM01231">
    <property type="entry name" value="H-kinase_dim"/>
    <property type="match status" value="1"/>
</dbReference>
<keyword evidence="5" id="KW-0808">Transferase</keyword>
<dbReference type="CDD" id="cd17546">
    <property type="entry name" value="REC_hyHK_CKI1_RcsC-like"/>
    <property type="match status" value="1"/>
</dbReference>
<dbReference type="CDD" id="cd00088">
    <property type="entry name" value="HPT"/>
    <property type="match status" value="2"/>
</dbReference>
<dbReference type="SUPFAM" id="SSF47226">
    <property type="entry name" value="Histidine-containing phosphotransfer domain, HPT domain"/>
    <property type="match status" value="4"/>
</dbReference>
<protein>
    <recommendedName>
        <fullName evidence="3">Chemotaxis protein CheA</fullName>
        <ecNumber evidence="2">2.7.13.3</ecNumber>
    </recommendedName>
</protein>
<keyword evidence="10" id="KW-1185">Reference proteome</keyword>
<dbReference type="InterPro" id="IPR036890">
    <property type="entry name" value="HATPase_C_sf"/>
</dbReference>
<evidence type="ECO:0000256" key="8">
    <source>
        <dbReference type="ARBA" id="ARBA00035100"/>
    </source>
</evidence>
<keyword evidence="4" id="KW-0597">Phosphoprotein</keyword>
<gene>
    <name evidence="9" type="ORF">A4W93_23965</name>
</gene>
<dbReference type="GO" id="GO:0006935">
    <property type="term" value="P:chemotaxis"/>
    <property type="evidence" value="ECO:0007669"/>
    <property type="project" value="InterPro"/>
</dbReference>
<dbReference type="PROSITE" id="PS50110">
    <property type="entry name" value="RESPONSE_REGULATORY"/>
    <property type="match status" value="1"/>
</dbReference>
<evidence type="ECO:0000313" key="9">
    <source>
        <dbReference type="EMBL" id="ARN22719.1"/>
    </source>
</evidence>
<dbReference type="SMART" id="SM00387">
    <property type="entry name" value="HATPase_c"/>
    <property type="match status" value="1"/>
</dbReference>
<dbReference type="Pfam" id="PF01627">
    <property type="entry name" value="Hpt"/>
    <property type="match status" value="2"/>
</dbReference>
<organism evidence="9 10">
    <name type="scientific">Piscinibacter gummiphilus</name>
    <dbReference type="NCBI Taxonomy" id="946333"/>
    <lineage>
        <taxon>Bacteria</taxon>
        <taxon>Pseudomonadati</taxon>
        <taxon>Pseudomonadota</taxon>
        <taxon>Betaproteobacteria</taxon>
        <taxon>Burkholderiales</taxon>
        <taxon>Sphaerotilaceae</taxon>
        <taxon>Piscinibacter</taxon>
    </lineage>
</organism>
<comment type="catalytic activity">
    <reaction evidence="1">
        <text>ATP + protein L-histidine = ADP + protein N-phospho-L-histidine.</text>
        <dbReference type="EC" id="2.7.13.3"/>
    </reaction>
</comment>
<dbReference type="InterPro" id="IPR036641">
    <property type="entry name" value="HPT_dom_sf"/>
</dbReference>
<dbReference type="InterPro" id="IPR008207">
    <property type="entry name" value="Sig_transdc_His_kin_Hpt_dom"/>
</dbReference>
<dbReference type="InterPro" id="IPR002545">
    <property type="entry name" value="CheW-lke_dom"/>
</dbReference>
<dbReference type="Pfam" id="PF26379">
    <property type="entry name" value="FimL_2nd"/>
    <property type="match status" value="1"/>
</dbReference>
<dbReference type="GO" id="GO:0000155">
    <property type="term" value="F:phosphorelay sensor kinase activity"/>
    <property type="evidence" value="ECO:0007669"/>
    <property type="project" value="InterPro"/>
</dbReference>
<dbReference type="Pfam" id="PF00072">
    <property type="entry name" value="Response_reg"/>
    <property type="match status" value="1"/>
</dbReference>
<dbReference type="SMART" id="SM00448">
    <property type="entry name" value="REC"/>
    <property type="match status" value="1"/>
</dbReference>
<dbReference type="Gene3D" id="1.20.120.160">
    <property type="entry name" value="HPT domain"/>
    <property type="match status" value="3"/>
</dbReference>
<dbReference type="InterPro" id="IPR005467">
    <property type="entry name" value="His_kinase_dom"/>
</dbReference>
<dbReference type="PROSITE" id="PS50894">
    <property type="entry name" value="HPT"/>
    <property type="match status" value="3"/>
</dbReference>
<dbReference type="PANTHER" id="PTHR43395:SF8">
    <property type="entry name" value="HISTIDINE KINASE"/>
    <property type="match status" value="1"/>
</dbReference>
<evidence type="ECO:0000256" key="5">
    <source>
        <dbReference type="ARBA" id="ARBA00022679"/>
    </source>
</evidence>
<dbReference type="PRINTS" id="PR00344">
    <property type="entry name" value="BCTRLSENSOR"/>
</dbReference>
<dbReference type="PROSITE" id="PS50851">
    <property type="entry name" value="CHEW"/>
    <property type="match status" value="1"/>
</dbReference>
<comment type="function">
    <text evidence="8">Involved in the transmission of sensory signals from the chemoreceptors to the flagellar motors. CheA is autophosphorylated; it can transfer its phosphate group to either CheB or CheY.</text>
</comment>
<name>A0A1W6LEP8_9BURK</name>
<dbReference type="InterPro" id="IPR001789">
    <property type="entry name" value="Sig_transdc_resp-reg_receiver"/>
</dbReference>
<evidence type="ECO:0000256" key="7">
    <source>
        <dbReference type="ARBA" id="ARBA00023012"/>
    </source>
</evidence>
<evidence type="ECO:0000256" key="2">
    <source>
        <dbReference type="ARBA" id="ARBA00012438"/>
    </source>
</evidence>
<proteinExistence type="predicted"/>
<evidence type="ECO:0000256" key="6">
    <source>
        <dbReference type="ARBA" id="ARBA00022777"/>
    </source>
</evidence>
<dbReference type="RefSeq" id="WP_085753026.1">
    <property type="nucleotide sequence ID" value="NZ_BSPR01000018.1"/>
</dbReference>
<dbReference type="SUPFAM" id="SSF55874">
    <property type="entry name" value="ATPase domain of HSP90 chaperone/DNA topoisomerase II/histidine kinase"/>
    <property type="match status" value="1"/>
</dbReference>
<dbReference type="InterPro" id="IPR058661">
    <property type="entry name" value="FimL_2nd"/>
</dbReference>
<dbReference type="InterPro" id="IPR011006">
    <property type="entry name" value="CheY-like_superfamily"/>
</dbReference>
<dbReference type="Pfam" id="PF01584">
    <property type="entry name" value="CheW"/>
    <property type="match status" value="1"/>
</dbReference>
<dbReference type="SMART" id="SM00260">
    <property type="entry name" value="CheW"/>
    <property type="match status" value="1"/>
</dbReference>
<dbReference type="GO" id="GO:0005737">
    <property type="term" value="C:cytoplasm"/>
    <property type="evidence" value="ECO:0007669"/>
    <property type="project" value="InterPro"/>
</dbReference>
<dbReference type="Gene3D" id="3.30.565.10">
    <property type="entry name" value="Histidine kinase-like ATPase, C-terminal domain"/>
    <property type="match status" value="1"/>
</dbReference>
<dbReference type="InterPro" id="IPR004358">
    <property type="entry name" value="Sig_transdc_His_kin-like_C"/>
</dbReference>
<dbReference type="EMBL" id="CP015118">
    <property type="protein sequence ID" value="ARN22719.1"/>
    <property type="molecule type" value="Genomic_DNA"/>
</dbReference>
<dbReference type="InterPro" id="IPR036061">
    <property type="entry name" value="CheW-like_dom_sf"/>
</dbReference>
<dbReference type="Proteomes" id="UP000193427">
    <property type="component" value="Chromosome"/>
</dbReference>
<dbReference type="SUPFAM" id="SSF52172">
    <property type="entry name" value="CheY-like"/>
    <property type="match status" value="1"/>
</dbReference>
<dbReference type="InterPro" id="IPR003594">
    <property type="entry name" value="HATPase_dom"/>
</dbReference>
<keyword evidence="7" id="KW-0902">Two-component regulatory system</keyword>
<dbReference type="SUPFAM" id="SSF50341">
    <property type="entry name" value="CheW-like"/>
    <property type="match status" value="1"/>
</dbReference>
<dbReference type="SMART" id="SM00073">
    <property type="entry name" value="HPT"/>
    <property type="match status" value="3"/>
</dbReference>
<dbReference type="PANTHER" id="PTHR43395">
    <property type="entry name" value="SENSOR HISTIDINE KINASE CHEA"/>
    <property type="match status" value="1"/>
</dbReference>